<evidence type="ECO:0000313" key="12">
    <source>
        <dbReference type="Proteomes" id="UP000319342"/>
    </source>
</evidence>
<name>A0A518D396_9BACT</name>
<dbReference type="InterPro" id="IPR036526">
    <property type="entry name" value="C-N_Hydrolase_sf"/>
</dbReference>
<dbReference type="PANTHER" id="PTHR38686">
    <property type="entry name" value="APOLIPOPROTEIN N-ACYLTRANSFERASE"/>
    <property type="match status" value="1"/>
</dbReference>
<dbReference type="OrthoDB" id="9804277at2"/>
<dbReference type="SUPFAM" id="SSF56317">
    <property type="entry name" value="Carbon-nitrogen hydrolase"/>
    <property type="match status" value="1"/>
</dbReference>
<reference evidence="11 12" key="1">
    <citation type="submission" date="2019-02" db="EMBL/GenBank/DDBJ databases">
        <title>Deep-cultivation of Planctomycetes and their phenomic and genomic characterization uncovers novel biology.</title>
        <authorList>
            <person name="Wiegand S."/>
            <person name="Jogler M."/>
            <person name="Boedeker C."/>
            <person name="Pinto D."/>
            <person name="Vollmers J."/>
            <person name="Rivas-Marin E."/>
            <person name="Kohn T."/>
            <person name="Peeters S.H."/>
            <person name="Heuer A."/>
            <person name="Rast P."/>
            <person name="Oberbeckmann S."/>
            <person name="Bunk B."/>
            <person name="Jeske O."/>
            <person name="Meyerdierks A."/>
            <person name="Storesund J.E."/>
            <person name="Kallscheuer N."/>
            <person name="Luecker S."/>
            <person name="Lage O.M."/>
            <person name="Pohl T."/>
            <person name="Merkel B.J."/>
            <person name="Hornburger P."/>
            <person name="Mueller R.-W."/>
            <person name="Bruemmer F."/>
            <person name="Labrenz M."/>
            <person name="Spormann A.M."/>
            <person name="Op den Camp H."/>
            <person name="Overmann J."/>
            <person name="Amann R."/>
            <person name="Jetten M.S.M."/>
            <person name="Mascher T."/>
            <person name="Medema M.H."/>
            <person name="Devos D.P."/>
            <person name="Kaster A.-K."/>
            <person name="Ovreas L."/>
            <person name="Rohde M."/>
            <person name="Galperin M.Y."/>
            <person name="Jogler C."/>
        </authorList>
    </citation>
    <scope>NUCLEOTIDE SEQUENCE [LARGE SCALE GENOMIC DNA]</scope>
    <source>
        <strain evidence="11 12">Pla163</strain>
    </source>
</reference>
<feature type="transmembrane region" description="Helical" evidence="9">
    <location>
        <begin position="93"/>
        <end position="112"/>
    </location>
</feature>
<keyword evidence="6 9" id="KW-1133">Transmembrane helix</keyword>
<comment type="subcellular location">
    <subcellularLocation>
        <location evidence="1">Cell membrane</location>
        <topology evidence="1">Multi-pass membrane protein</topology>
    </subcellularLocation>
</comment>
<dbReference type="EMBL" id="CP036290">
    <property type="protein sequence ID" value="QDU85952.1"/>
    <property type="molecule type" value="Genomic_DNA"/>
</dbReference>
<dbReference type="InterPro" id="IPR045378">
    <property type="entry name" value="LNT_N"/>
</dbReference>
<evidence type="ECO:0000256" key="8">
    <source>
        <dbReference type="ARBA" id="ARBA00023315"/>
    </source>
</evidence>
<keyword evidence="5 9" id="KW-0812">Transmembrane</keyword>
<dbReference type="PANTHER" id="PTHR38686:SF1">
    <property type="entry name" value="APOLIPOPROTEIN N-ACYLTRANSFERASE"/>
    <property type="match status" value="1"/>
</dbReference>
<feature type="transmembrane region" description="Helical" evidence="9">
    <location>
        <begin position="164"/>
        <end position="189"/>
    </location>
</feature>
<dbReference type="GO" id="GO:0005886">
    <property type="term" value="C:plasma membrane"/>
    <property type="evidence" value="ECO:0007669"/>
    <property type="project" value="UniProtKB-SubCell"/>
</dbReference>
<evidence type="ECO:0000256" key="7">
    <source>
        <dbReference type="ARBA" id="ARBA00023136"/>
    </source>
</evidence>
<accession>A0A518D396</accession>
<feature type="transmembrane region" description="Helical" evidence="9">
    <location>
        <begin position="45"/>
        <end position="62"/>
    </location>
</feature>
<feature type="transmembrane region" description="Helical" evidence="9">
    <location>
        <begin position="196"/>
        <end position="216"/>
    </location>
</feature>
<dbReference type="Gene3D" id="3.60.110.10">
    <property type="entry name" value="Carbon-nitrogen hydrolase"/>
    <property type="match status" value="1"/>
</dbReference>
<dbReference type="PROSITE" id="PS50263">
    <property type="entry name" value="CN_HYDROLASE"/>
    <property type="match status" value="1"/>
</dbReference>
<evidence type="ECO:0000259" key="10">
    <source>
        <dbReference type="PROSITE" id="PS50263"/>
    </source>
</evidence>
<keyword evidence="11" id="KW-0449">Lipoprotein</keyword>
<keyword evidence="3" id="KW-1003">Cell membrane</keyword>
<evidence type="ECO:0000256" key="2">
    <source>
        <dbReference type="ARBA" id="ARBA00010065"/>
    </source>
</evidence>
<protein>
    <submittedName>
        <fullName evidence="11">Apolipoprotein N-acyltransferase</fullName>
    </submittedName>
</protein>
<evidence type="ECO:0000313" key="11">
    <source>
        <dbReference type="EMBL" id="QDU85952.1"/>
    </source>
</evidence>
<keyword evidence="7 9" id="KW-0472">Membrane</keyword>
<feature type="transmembrane region" description="Helical" evidence="9">
    <location>
        <begin position="124"/>
        <end position="144"/>
    </location>
</feature>
<evidence type="ECO:0000256" key="3">
    <source>
        <dbReference type="ARBA" id="ARBA00022475"/>
    </source>
</evidence>
<sequence length="577" mass="61963">MSDAAPSPRATASATELAPARRFPRLVTAWALVTLAGPGALVPGGLWWLGSIGVALWIATVARPGRRAFTLEWLVGGVAMGIQIWWIGYVFEATVPASMVVMGFYAALGGPLARRLVAGPSRALPFTLLAPLAWLFAEGLQHAVQIPFSWGWMRLGHLAADDPFLIGSARVWGAVGLSAVVAGVGGALADAAARRLRTAAIGAVSWIGAALLLGAVTSPPPVLERGPRLLMVQPGMTMERKQFASPNERLDVQLEITRSALETLAAAGEAPPDAVVWAETMLPIELAAAGVIDAIRDETASFAPWHGDPQRLLDADRVEQQIVRDLILERFLPKGTAFVSGVEEWVLLDGRIRRTNVGAAWVRDRPRQTVPKTHLVIGGETAFGLDEIGFVRDFAYEMAGYVPDLLPGEATGVLTIPDRVVAPSGALWHLATTVCFDNAFVRPYTEPVRRERVDAHLVLSNEAWYRTSFEFDQMMAFSKVMAAATGRSMARCTNSGITGVIGPDGRERERLFVPGPDGRPTDRAVAGWMLAEVPVPGPEASAPPYTRFGPLWSLGLLVVAILAGPLVAWRRSRASNR</sequence>
<evidence type="ECO:0000256" key="6">
    <source>
        <dbReference type="ARBA" id="ARBA00022989"/>
    </source>
</evidence>
<dbReference type="Pfam" id="PF20154">
    <property type="entry name" value="LNT_N"/>
    <property type="match status" value="1"/>
</dbReference>
<organism evidence="11 12">
    <name type="scientific">Rohdeia mirabilis</name>
    <dbReference type="NCBI Taxonomy" id="2528008"/>
    <lineage>
        <taxon>Bacteria</taxon>
        <taxon>Pseudomonadati</taxon>
        <taxon>Planctomycetota</taxon>
        <taxon>Planctomycetia</taxon>
        <taxon>Planctomycetia incertae sedis</taxon>
        <taxon>Rohdeia</taxon>
    </lineage>
</organism>
<keyword evidence="8 11" id="KW-0012">Acyltransferase</keyword>
<evidence type="ECO:0000256" key="5">
    <source>
        <dbReference type="ARBA" id="ARBA00022692"/>
    </source>
</evidence>
<keyword evidence="4 11" id="KW-0808">Transferase</keyword>
<dbReference type="Proteomes" id="UP000319342">
    <property type="component" value="Chromosome"/>
</dbReference>
<gene>
    <name evidence="11" type="ORF">Pla163_30990</name>
</gene>
<comment type="similarity">
    <text evidence="2">Belongs to the CN hydrolase family. Apolipoprotein N-acyltransferase subfamily.</text>
</comment>
<dbReference type="RefSeq" id="WP_145190282.1">
    <property type="nucleotide sequence ID" value="NZ_CP036290.1"/>
</dbReference>
<dbReference type="InterPro" id="IPR003010">
    <property type="entry name" value="C-N_Hydrolase"/>
</dbReference>
<evidence type="ECO:0000256" key="1">
    <source>
        <dbReference type="ARBA" id="ARBA00004651"/>
    </source>
</evidence>
<feature type="domain" description="CN hydrolase" evidence="10">
    <location>
        <begin position="232"/>
        <end position="535"/>
    </location>
</feature>
<feature type="transmembrane region" description="Helical" evidence="9">
    <location>
        <begin position="551"/>
        <end position="569"/>
    </location>
</feature>
<dbReference type="GO" id="GO:0016410">
    <property type="term" value="F:N-acyltransferase activity"/>
    <property type="evidence" value="ECO:0007669"/>
    <property type="project" value="InterPro"/>
</dbReference>
<keyword evidence="12" id="KW-1185">Reference proteome</keyword>
<evidence type="ECO:0000256" key="4">
    <source>
        <dbReference type="ARBA" id="ARBA00022679"/>
    </source>
</evidence>
<dbReference type="InterPro" id="IPR004563">
    <property type="entry name" value="Apolipo_AcylTrfase"/>
</dbReference>
<dbReference type="GO" id="GO:0042158">
    <property type="term" value="P:lipoprotein biosynthetic process"/>
    <property type="evidence" value="ECO:0007669"/>
    <property type="project" value="InterPro"/>
</dbReference>
<dbReference type="AlphaFoldDB" id="A0A518D396"/>
<feature type="transmembrane region" description="Helical" evidence="9">
    <location>
        <begin position="69"/>
        <end position="87"/>
    </location>
</feature>
<proteinExistence type="inferred from homology"/>
<evidence type="ECO:0000256" key="9">
    <source>
        <dbReference type="SAM" id="Phobius"/>
    </source>
</evidence>